<dbReference type="GeneID" id="25265295"/>
<gene>
    <name evidence="2" type="ORF">K437DRAFT_259510</name>
</gene>
<dbReference type="Proteomes" id="UP000027361">
    <property type="component" value="Unassembled WGS sequence"/>
</dbReference>
<proteinExistence type="predicted"/>
<evidence type="ECO:0000313" key="3">
    <source>
        <dbReference type="Proteomes" id="UP000027361"/>
    </source>
</evidence>
<keyword evidence="3" id="KW-1185">Reference proteome</keyword>
<dbReference type="HOGENOM" id="CLU_085828_3_0_1"/>
<name>A0A066VHS7_TILAU</name>
<dbReference type="OrthoDB" id="10252102at2759"/>
<reference evidence="2 3" key="1">
    <citation type="submission" date="2014-05" db="EMBL/GenBank/DDBJ databases">
        <title>Draft genome sequence of a rare smut relative, Tilletiaria anomala UBC 951.</title>
        <authorList>
            <consortium name="DOE Joint Genome Institute"/>
            <person name="Toome M."/>
            <person name="Kuo A."/>
            <person name="Henrissat B."/>
            <person name="Lipzen A."/>
            <person name="Tritt A."/>
            <person name="Yoshinaga Y."/>
            <person name="Zane M."/>
            <person name="Barry K."/>
            <person name="Grigoriev I.V."/>
            <person name="Spatafora J.W."/>
            <person name="Aimea M.C."/>
        </authorList>
    </citation>
    <scope>NUCLEOTIDE SEQUENCE [LARGE SCALE GENOMIC DNA]</scope>
    <source>
        <strain evidence="2 3">UBC 951</strain>
    </source>
</reference>
<feature type="compositionally biased region" description="Polar residues" evidence="1">
    <location>
        <begin position="90"/>
        <end position="101"/>
    </location>
</feature>
<dbReference type="PANTHER" id="PTHR12403">
    <property type="entry name" value="TRAFFICKING PROTEIN PARTICLE COMPLEX SUBUNIT 2"/>
    <property type="match status" value="1"/>
</dbReference>
<feature type="region of interest" description="Disordered" evidence="1">
    <location>
        <begin position="30"/>
        <end position="113"/>
    </location>
</feature>
<dbReference type="CDD" id="cd14825">
    <property type="entry name" value="TRAPPC2_sedlin"/>
    <property type="match status" value="1"/>
</dbReference>
<accession>A0A066VHS7</accession>
<dbReference type="InterPro" id="IPR011012">
    <property type="entry name" value="Longin-like_dom_sf"/>
</dbReference>
<dbReference type="InParanoid" id="A0A066VHS7"/>
<dbReference type="AlphaFoldDB" id="A0A066VHS7"/>
<feature type="compositionally biased region" description="Low complexity" evidence="1">
    <location>
        <begin position="102"/>
        <end position="113"/>
    </location>
</feature>
<dbReference type="SUPFAM" id="SSF64356">
    <property type="entry name" value="SNARE-like"/>
    <property type="match status" value="1"/>
</dbReference>
<organism evidence="2 3">
    <name type="scientific">Tilletiaria anomala (strain ATCC 24038 / CBS 436.72 / UBC 951)</name>
    <dbReference type="NCBI Taxonomy" id="1037660"/>
    <lineage>
        <taxon>Eukaryota</taxon>
        <taxon>Fungi</taxon>
        <taxon>Dikarya</taxon>
        <taxon>Basidiomycota</taxon>
        <taxon>Ustilaginomycotina</taxon>
        <taxon>Exobasidiomycetes</taxon>
        <taxon>Georgefischeriales</taxon>
        <taxon>Tilletiariaceae</taxon>
        <taxon>Tilletiaria</taxon>
    </lineage>
</organism>
<protein>
    <submittedName>
        <fullName evidence="2">Sedlin</fullName>
    </submittedName>
</protein>
<dbReference type="OMA" id="NPFHELN"/>
<comment type="caution">
    <text evidence="2">The sequence shown here is derived from an EMBL/GenBank/DDBJ whole genome shotgun (WGS) entry which is preliminary data.</text>
</comment>
<dbReference type="Gene3D" id="3.30.450.70">
    <property type="match status" value="1"/>
</dbReference>
<dbReference type="Pfam" id="PF04628">
    <property type="entry name" value="Sedlin_N"/>
    <property type="match status" value="1"/>
</dbReference>
<dbReference type="GO" id="GO:0005737">
    <property type="term" value="C:cytoplasm"/>
    <property type="evidence" value="ECO:0007669"/>
    <property type="project" value="GOC"/>
</dbReference>
<dbReference type="EMBL" id="JMSN01000123">
    <property type="protein sequence ID" value="KDN38145.1"/>
    <property type="molecule type" value="Genomic_DNA"/>
</dbReference>
<sequence length="273" mass="28030">MSYYFCIVGTRDNPLYEADLAARSTASLGPSSFFSSSSSTGPSSAGPGSGFSLRSTSPAPSASSFVSSNPSSSSVSAGTGGADGASRSSLESASTAPTDTNSAATSSGAAQSSSSGSVFGFGIALGALAGGLSGLAGASSLSARGGGAAGSGGGLTGQGRGLGFGRYNDKDVLQMVALSSLDAIEDMQFFNGAMYMKSVDRINEWTTSAFLVPGNVKFLILHEHKHEDGIRNFFIDVWELWVKITMNPFRDINDPIRSATFDQKVRASARRYL</sequence>
<dbReference type="STRING" id="1037660.A0A066VHS7"/>
<dbReference type="InterPro" id="IPR006722">
    <property type="entry name" value="Sedlin"/>
</dbReference>
<evidence type="ECO:0000313" key="2">
    <source>
        <dbReference type="EMBL" id="KDN38145.1"/>
    </source>
</evidence>
<dbReference type="GO" id="GO:0006888">
    <property type="term" value="P:endoplasmic reticulum to Golgi vesicle-mediated transport"/>
    <property type="evidence" value="ECO:0007669"/>
    <property type="project" value="InterPro"/>
</dbReference>
<feature type="compositionally biased region" description="Low complexity" evidence="1">
    <location>
        <begin position="30"/>
        <end position="77"/>
    </location>
</feature>
<evidence type="ECO:0000256" key="1">
    <source>
        <dbReference type="SAM" id="MobiDB-lite"/>
    </source>
</evidence>
<dbReference type="RefSeq" id="XP_013240617.1">
    <property type="nucleotide sequence ID" value="XM_013385163.1"/>
</dbReference>